<keyword evidence="1" id="KW-0472">Membrane</keyword>
<evidence type="ECO:0000313" key="3">
    <source>
        <dbReference type="Proteomes" id="UP000295351"/>
    </source>
</evidence>
<evidence type="ECO:0000313" key="2">
    <source>
        <dbReference type="EMBL" id="TCN47747.1"/>
    </source>
</evidence>
<name>A0A4R2D0R3_SHIGR</name>
<protein>
    <submittedName>
        <fullName evidence="2">Uncharacterized protein</fullName>
    </submittedName>
</protein>
<feature type="transmembrane region" description="Helical" evidence="1">
    <location>
        <begin position="14"/>
        <end position="35"/>
    </location>
</feature>
<sequence length="39" mass="4378">MTAPRPELGFPRKWLYLIAGKLVLITAVVVAVVVYSSYR</sequence>
<reference evidence="2 3" key="1">
    <citation type="submission" date="2019-03" db="EMBL/GenBank/DDBJ databases">
        <title>Genomic Encyclopedia of Type Strains, Phase IV (KMG-IV): sequencing the most valuable type-strain genomes for metagenomic binning, comparative biology and taxonomic classification.</title>
        <authorList>
            <person name="Goeker M."/>
        </authorList>
    </citation>
    <scope>NUCLEOTIDE SEQUENCE [LARGE SCALE GENOMIC DNA]</scope>
    <source>
        <strain evidence="2 3">DSM 18401</strain>
    </source>
</reference>
<evidence type="ECO:0000256" key="1">
    <source>
        <dbReference type="SAM" id="Phobius"/>
    </source>
</evidence>
<dbReference type="EMBL" id="SLVX01000002">
    <property type="protein sequence ID" value="TCN47747.1"/>
    <property type="molecule type" value="Genomic_DNA"/>
</dbReference>
<dbReference type="Proteomes" id="UP000295351">
    <property type="component" value="Unassembled WGS sequence"/>
</dbReference>
<comment type="caution">
    <text evidence="2">The sequence shown here is derived from an EMBL/GenBank/DDBJ whole genome shotgun (WGS) entry which is preliminary data.</text>
</comment>
<organism evidence="2 3">
    <name type="scientific">Shinella granuli</name>
    <dbReference type="NCBI Taxonomy" id="323621"/>
    <lineage>
        <taxon>Bacteria</taxon>
        <taxon>Pseudomonadati</taxon>
        <taxon>Pseudomonadota</taxon>
        <taxon>Alphaproteobacteria</taxon>
        <taxon>Hyphomicrobiales</taxon>
        <taxon>Rhizobiaceae</taxon>
        <taxon>Shinella</taxon>
    </lineage>
</organism>
<gene>
    <name evidence="2" type="ORF">EV665_102267</name>
</gene>
<keyword evidence="1" id="KW-1133">Transmembrane helix</keyword>
<dbReference type="AlphaFoldDB" id="A0A4R2D0R3"/>
<proteinExistence type="predicted"/>
<keyword evidence="3" id="KW-1185">Reference proteome</keyword>
<accession>A0A4R2D0R3</accession>
<keyword evidence="1" id="KW-0812">Transmembrane</keyword>